<evidence type="ECO:0000256" key="7">
    <source>
        <dbReference type="RuleBase" id="RU364059"/>
    </source>
</evidence>
<evidence type="ECO:0000256" key="1">
    <source>
        <dbReference type="ARBA" id="ARBA00004123"/>
    </source>
</evidence>
<feature type="compositionally biased region" description="Polar residues" evidence="8">
    <location>
        <begin position="705"/>
        <end position="716"/>
    </location>
</feature>
<feature type="compositionally biased region" description="Polar residues" evidence="8">
    <location>
        <begin position="29"/>
        <end position="54"/>
    </location>
</feature>
<accession>A0ABR4JC57</accession>
<sequence>MSSGLFSATPTYLTSSPRPSGGPMHRQISLKSPSTRTPSTSGHLHSNHHAPSSNQYATPLAVAAENDNGISFSSPSALLALGAYGGISPSPAVHDALVGSGINENDIQALGMQGLKLGNARDNDEERRRHINEVVQLLRARVAGRGVSREGIERLGSLERFESIWQDDNLNIAGNFVDLEIEFHRGQNVVKDVSLQYATPEATDGERREEATAVLKRDLVQTTEDGERGSWKKLDNFHKNLHWLARHDKLSQDLNCFEAIEGLYSSLKRLWNEETSKNKFSGECELLCNGWIGRPSLHRGGRMGLWLDYWVPRARVMDKKRQESPDAMVIDQSPEPSADDESKQVSGDWRIAIECEEGYPSLRVSKDWLGSEVFTIVNNNGGASSSNEPTESDVTVVNWADPPATLTGNQGSSEGMDLDSGMLGSSSPNRRFVAKMEPPVDIPILAASEIYRHLGMQMPQDFKMLSYDGLLAPGWSPLSAGAALGLDHEDPTQTGRKRSRISVQSVDENGKPTIKRHSYTFQPFESVGARTVKDLAFSHPRQLADILPTLRQYAFLSNLIRNAFPLPSKNGERKNPGLTPQQSLKKDKAKNSGNITILSNENPNEKKLNLLLGLHQQEGIKPEEGQLDGEPTPSDELKVDVTLRTQLGQAPLIMLLFTVERPPSPGSTYEDLPLTKVSISFEVGLNGHVSVMDVTGLLDDEDSSANDANLNTQTADEPTRELQSKLGQVLETSQNIGILVEWVLRWVRRRKNRG</sequence>
<protein>
    <recommendedName>
        <fullName evidence="7">Mediator of RNA polymerase II transcription subunit 1</fullName>
    </recommendedName>
    <alternativeName>
        <fullName evidence="7">Mediator complex subunit 1</fullName>
    </alternativeName>
</protein>
<evidence type="ECO:0000256" key="5">
    <source>
        <dbReference type="ARBA" id="ARBA00023163"/>
    </source>
</evidence>
<feature type="region of interest" description="Disordered" evidence="8">
    <location>
        <begin position="1"/>
        <end position="54"/>
    </location>
</feature>
<proteinExistence type="inferred from homology"/>
<dbReference type="Proteomes" id="UP001610446">
    <property type="component" value="Unassembled WGS sequence"/>
</dbReference>
<feature type="region of interest" description="Disordered" evidence="8">
    <location>
        <begin position="486"/>
        <end position="507"/>
    </location>
</feature>
<comment type="similarity">
    <text evidence="2 7">Belongs to the Mediator complex subunit 1 family.</text>
</comment>
<gene>
    <name evidence="10" type="ORF">BJY01DRAFT_237792</name>
</gene>
<evidence type="ECO:0000256" key="4">
    <source>
        <dbReference type="ARBA" id="ARBA00023159"/>
    </source>
</evidence>
<dbReference type="PANTHER" id="PTHR35041:SF4">
    <property type="entry name" value="MEDIATOR OF RNA POLYMERASE II TRANSCRIPTION SUBUNIT 1"/>
    <property type="match status" value="1"/>
</dbReference>
<evidence type="ECO:0000259" key="9">
    <source>
        <dbReference type="Pfam" id="PF10744"/>
    </source>
</evidence>
<organism evidence="10 11">
    <name type="scientific">Aspergillus pseudoustus</name>
    <dbReference type="NCBI Taxonomy" id="1810923"/>
    <lineage>
        <taxon>Eukaryota</taxon>
        <taxon>Fungi</taxon>
        <taxon>Dikarya</taxon>
        <taxon>Ascomycota</taxon>
        <taxon>Pezizomycotina</taxon>
        <taxon>Eurotiomycetes</taxon>
        <taxon>Eurotiomycetidae</taxon>
        <taxon>Eurotiales</taxon>
        <taxon>Aspergillaceae</taxon>
        <taxon>Aspergillus</taxon>
        <taxon>Aspergillus subgen. Nidulantes</taxon>
    </lineage>
</organism>
<evidence type="ECO:0000256" key="8">
    <source>
        <dbReference type="SAM" id="MobiDB-lite"/>
    </source>
</evidence>
<keyword evidence="6 7" id="KW-0539">Nucleus</keyword>
<dbReference type="InterPro" id="IPR019680">
    <property type="entry name" value="Mediator_Med1"/>
</dbReference>
<evidence type="ECO:0000256" key="6">
    <source>
        <dbReference type="ARBA" id="ARBA00023242"/>
    </source>
</evidence>
<comment type="caution">
    <text evidence="10">The sequence shown here is derived from an EMBL/GenBank/DDBJ whole genome shotgun (WGS) entry which is preliminary data.</text>
</comment>
<comment type="subcellular location">
    <subcellularLocation>
        <location evidence="1 7">Nucleus</location>
    </subcellularLocation>
</comment>
<comment type="function">
    <text evidence="7">Component of the Mediator complex, a coactivator involved in the regulated transcription of nearly all RNA polymerase II-dependent genes. Mediator functions as a bridge to convey information from gene-specific regulatory proteins to the basal RNA polymerase II transcription machinery. Mediator is recruited to promoters by direct interactions with regulatory proteins and serves as a scaffold for the assembly of a functional preinitiation complex with RNA polymerase II and the general transcription factors.</text>
</comment>
<dbReference type="Pfam" id="PF10744">
    <property type="entry name" value="Med1"/>
    <property type="match status" value="1"/>
</dbReference>
<name>A0ABR4JC57_9EURO</name>
<keyword evidence="5 7" id="KW-0804">Transcription</keyword>
<reference evidence="10 11" key="1">
    <citation type="submission" date="2024-07" db="EMBL/GenBank/DDBJ databases">
        <title>Section-level genome sequencing and comparative genomics of Aspergillus sections Usti and Cavernicolus.</title>
        <authorList>
            <consortium name="Lawrence Berkeley National Laboratory"/>
            <person name="Nybo J.L."/>
            <person name="Vesth T.C."/>
            <person name="Theobald S."/>
            <person name="Frisvad J.C."/>
            <person name="Larsen T.O."/>
            <person name="Kjaerboelling I."/>
            <person name="Rothschild-Mancinelli K."/>
            <person name="Lyhne E.K."/>
            <person name="Kogle M.E."/>
            <person name="Barry K."/>
            <person name="Clum A."/>
            <person name="Na H."/>
            <person name="Ledsgaard L."/>
            <person name="Lin J."/>
            <person name="Lipzen A."/>
            <person name="Kuo A."/>
            <person name="Riley R."/>
            <person name="Mondo S."/>
            <person name="Labutti K."/>
            <person name="Haridas S."/>
            <person name="Pangalinan J."/>
            <person name="Salamov A.A."/>
            <person name="Simmons B.A."/>
            <person name="Magnuson J.K."/>
            <person name="Chen J."/>
            <person name="Drula E."/>
            <person name="Henrissat B."/>
            <person name="Wiebenga A."/>
            <person name="Lubbers R.J."/>
            <person name="Gomes A.C."/>
            <person name="Makela M.R."/>
            <person name="Stajich J."/>
            <person name="Grigoriev I.V."/>
            <person name="Mortensen U.H."/>
            <person name="De Vries R.P."/>
            <person name="Baker S.E."/>
            <person name="Andersen M.R."/>
        </authorList>
    </citation>
    <scope>NUCLEOTIDE SEQUENCE [LARGE SCALE GENOMIC DNA]</scope>
    <source>
        <strain evidence="10 11">CBS 123904</strain>
    </source>
</reference>
<keyword evidence="3 7" id="KW-0805">Transcription regulation</keyword>
<dbReference type="EMBL" id="JBFXLU010000157">
    <property type="protein sequence ID" value="KAL2837648.1"/>
    <property type="molecule type" value="Genomic_DNA"/>
</dbReference>
<evidence type="ECO:0000256" key="2">
    <source>
        <dbReference type="ARBA" id="ARBA00006210"/>
    </source>
</evidence>
<dbReference type="PANTHER" id="PTHR35041">
    <property type="entry name" value="MEDIATOR OF RNA POLYMERASE II TRANSCRIPTION SUBUNIT 1"/>
    <property type="match status" value="1"/>
</dbReference>
<feature type="domain" description="Mediator complex subunit Med1" evidence="9">
    <location>
        <begin position="133"/>
        <end position="564"/>
    </location>
</feature>
<evidence type="ECO:0000313" key="10">
    <source>
        <dbReference type="EMBL" id="KAL2837648.1"/>
    </source>
</evidence>
<feature type="region of interest" description="Disordered" evidence="8">
    <location>
        <begin position="700"/>
        <end position="720"/>
    </location>
</feature>
<evidence type="ECO:0000256" key="3">
    <source>
        <dbReference type="ARBA" id="ARBA00023015"/>
    </source>
</evidence>
<feature type="region of interest" description="Disordered" evidence="8">
    <location>
        <begin position="321"/>
        <end position="345"/>
    </location>
</feature>
<keyword evidence="4 7" id="KW-0010">Activator</keyword>
<evidence type="ECO:0000313" key="11">
    <source>
        <dbReference type="Proteomes" id="UP001610446"/>
    </source>
</evidence>
<feature type="compositionally biased region" description="Polar residues" evidence="8">
    <location>
        <begin position="1"/>
        <end position="18"/>
    </location>
</feature>
<feature type="region of interest" description="Disordered" evidence="8">
    <location>
        <begin position="565"/>
        <end position="600"/>
    </location>
</feature>
<keyword evidence="11" id="KW-1185">Reference proteome</keyword>